<gene>
    <name evidence="1" type="ORF">CGS55_07390</name>
</gene>
<protein>
    <submittedName>
        <fullName evidence="1">Uncharacterized protein</fullName>
    </submittedName>
</protein>
<dbReference type="Proteomes" id="UP000219901">
    <property type="component" value="Unassembled WGS sequence"/>
</dbReference>
<proteinExistence type="predicted"/>
<organism evidence="1 2">
    <name type="scientific">Faecalibacterium prausnitzii</name>
    <dbReference type="NCBI Taxonomy" id="853"/>
    <lineage>
        <taxon>Bacteria</taxon>
        <taxon>Bacillati</taxon>
        <taxon>Bacillota</taxon>
        <taxon>Clostridia</taxon>
        <taxon>Eubacteriales</taxon>
        <taxon>Oscillospiraceae</taxon>
        <taxon>Faecalibacterium</taxon>
    </lineage>
</organism>
<comment type="caution">
    <text evidence="1">The sequence shown here is derived from an EMBL/GenBank/DDBJ whole genome shotgun (WGS) entry which is preliminary data.</text>
</comment>
<dbReference type="EMBL" id="NMTV01000045">
    <property type="protein sequence ID" value="PDX72593.1"/>
    <property type="molecule type" value="Genomic_DNA"/>
</dbReference>
<dbReference type="AlphaFoldDB" id="A0A2A7A0K6"/>
<accession>A0A2A7A0K6</accession>
<sequence>MLIEVWYHKVMNEKSIHAPFVPDKRKFCSARKLPGGRFPKKCLEKLYKIAHRNGAPERQRRSGALKSFSREGLYEKTKSRKSADFPDLEFKIILPLKMRRATRSA</sequence>
<reference evidence="1 2" key="1">
    <citation type="journal article" date="2017" name="Front. Microbiol.">
        <title>New Insights into the Diversity of the Genus Faecalibacterium.</title>
        <authorList>
            <person name="Benevides L."/>
            <person name="Burman S."/>
            <person name="Martin R."/>
            <person name="Robert V."/>
            <person name="Thomas M."/>
            <person name="Miquel S."/>
            <person name="Chain F."/>
            <person name="Sokol H."/>
            <person name="Bermudez-Humaran L.G."/>
            <person name="Morrison M."/>
            <person name="Langella P."/>
            <person name="Azevedo V.A."/>
            <person name="Chatel J.M."/>
            <person name="Soares S."/>
        </authorList>
    </citation>
    <scope>NUCLEOTIDE SEQUENCE [LARGE SCALE GENOMIC DNA]</scope>
    <source>
        <strain evidence="1 2">CNCM I 4546</strain>
    </source>
</reference>
<evidence type="ECO:0000313" key="2">
    <source>
        <dbReference type="Proteomes" id="UP000219901"/>
    </source>
</evidence>
<evidence type="ECO:0000313" key="1">
    <source>
        <dbReference type="EMBL" id="PDX72593.1"/>
    </source>
</evidence>
<name>A0A2A7A0K6_9FIRM</name>